<dbReference type="EMBL" id="LXQA010200622">
    <property type="protein sequence ID" value="MCI32997.1"/>
    <property type="molecule type" value="Genomic_DNA"/>
</dbReference>
<reference evidence="1 2" key="1">
    <citation type="journal article" date="2018" name="Front. Plant Sci.">
        <title>Red Clover (Trifolium pratense) and Zigzag Clover (T. medium) - A Picture of Genomic Similarities and Differences.</title>
        <authorList>
            <person name="Dluhosova J."/>
            <person name="Istvanek J."/>
            <person name="Nedelnik J."/>
            <person name="Repkova J."/>
        </authorList>
    </citation>
    <scope>NUCLEOTIDE SEQUENCE [LARGE SCALE GENOMIC DNA]</scope>
    <source>
        <strain evidence="2">cv. 10/8</strain>
        <tissue evidence="1">Leaf</tissue>
    </source>
</reference>
<comment type="caution">
    <text evidence="1">The sequence shown here is derived from an EMBL/GenBank/DDBJ whole genome shotgun (WGS) entry which is preliminary data.</text>
</comment>
<proteinExistence type="predicted"/>
<protein>
    <submittedName>
        <fullName evidence="1">Uncharacterized protein</fullName>
    </submittedName>
</protein>
<sequence length="25" mass="2974">MLRRRLLPRKEVELKCMSLKMLATG</sequence>
<evidence type="ECO:0000313" key="2">
    <source>
        <dbReference type="Proteomes" id="UP000265520"/>
    </source>
</evidence>
<feature type="non-terminal residue" evidence="1">
    <location>
        <position position="25"/>
    </location>
</feature>
<name>A0A392R9W2_9FABA</name>
<dbReference type="Proteomes" id="UP000265520">
    <property type="component" value="Unassembled WGS sequence"/>
</dbReference>
<accession>A0A392R9W2</accession>
<keyword evidence="2" id="KW-1185">Reference proteome</keyword>
<evidence type="ECO:0000313" key="1">
    <source>
        <dbReference type="EMBL" id="MCI32997.1"/>
    </source>
</evidence>
<organism evidence="1 2">
    <name type="scientific">Trifolium medium</name>
    <dbReference type="NCBI Taxonomy" id="97028"/>
    <lineage>
        <taxon>Eukaryota</taxon>
        <taxon>Viridiplantae</taxon>
        <taxon>Streptophyta</taxon>
        <taxon>Embryophyta</taxon>
        <taxon>Tracheophyta</taxon>
        <taxon>Spermatophyta</taxon>
        <taxon>Magnoliopsida</taxon>
        <taxon>eudicotyledons</taxon>
        <taxon>Gunneridae</taxon>
        <taxon>Pentapetalae</taxon>
        <taxon>rosids</taxon>
        <taxon>fabids</taxon>
        <taxon>Fabales</taxon>
        <taxon>Fabaceae</taxon>
        <taxon>Papilionoideae</taxon>
        <taxon>50 kb inversion clade</taxon>
        <taxon>NPAAA clade</taxon>
        <taxon>Hologalegina</taxon>
        <taxon>IRL clade</taxon>
        <taxon>Trifolieae</taxon>
        <taxon>Trifolium</taxon>
    </lineage>
</organism>
<dbReference type="AlphaFoldDB" id="A0A392R9W2"/>